<dbReference type="InterPro" id="IPR040409">
    <property type="entry name" value="PCS-like"/>
</dbReference>
<accession>A0A433UW84</accession>
<dbReference type="InterPro" id="IPR038156">
    <property type="entry name" value="PCS_N_sf"/>
</dbReference>
<proteinExistence type="predicted"/>
<dbReference type="PROSITE" id="PS51443">
    <property type="entry name" value="PCS"/>
    <property type="match status" value="1"/>
</dbReference>
<dbReference type="EMBL" id="RSCM01000003">
    <property type="protein sequence ID" value="RUS98113.1"/>
    <property type="molecule type" value="Genomic_DNA"/>
</dbReference>
<dbReference type="GO" id="GO:0010038">
    <property type="term" value="P:response to metal ion"/>
    <property type="evidence" value="ECO:0007669"/>
    <property type="project" value="InterPro"/>
</dbReference>
<dbReference type="GO" id="GO:0016756">
    <property type="term" value="F:glutathione gamma-glutamylcysteinyltransferase activity"/>
    <property type="evidence" value="ECO:0007669"/>
    <property type="project" value="UniProtKB-EC"/>
</dbReference>
<keyword evidence="4" id="KW-0479">Metal-binding</keyword>
<evidence type="ECO:0000256" key="4">
    <source>
        <dbReference type="ARBA" id="ARBA00022723"/>
    </source>
</evidence>
<dbReference type="GO" id="GO:0046872">
    <property type="term" value="F:metal ion binding"/>
    <property type="evidence" value="ECO:0007669"/>
    <property type="project" value="UniProtKB-KW"/>
</dbReference>
<dbReference type="PANTHER" id="PTHR33447:SF20">
    <property type="entry name" value="GLUTATHIONE GAMMA-GLUTAMYLCYSTEINYLTRANSFERASE"/>
    <property type="match status" value="1"/>
</dbReference>
<evidence type="ECO:0000259" key="5">
    <source>
        <dbReference type="PROSITE" id="PS51443"/>
    </source>
</evidence>
<dbReference type="OrthoDB" id="8560621at2"/>
<sequence>MKIHKHLTIHTYLAALIIGFCISGENIFAQTLVLPEKLIGFDTPEGEKLLIESKSRADFFPLSMQFVTQDNLAYCGVASIVMVLNSLKIPAPETPEYREFKVFTQENFFSNQKTQQVIEQKKVAWSGMNLQQLGGLLSSYGGVKVQVYHGSNSSLEEFRKLAAENLKQPDNFVLVNYLRKEIGQERGGHISPLAAYNEVTDRFLIMDVSRYKYPPVWVKTADLWKAMNTVDLASGKTRGFVFVSK</sequence>
<gene>
    <name evidence="6" type="ORF">DSM107003_12010</name>
</gene>
<name>A0A433UW84_ANAVA</name>
<reference evidence="6 7" key="1">
    <citation type="journal article" date="2019" name="Genome Biol. Evol.">
        <title>Day and night: Metabolic profiles and evolutionary relationships of six axenic non-marine cyanobacteria.</title>
        <authorList>
            <person name="Will S.E."/>
            <person name="Henke P."/>
            <person name="Boedeker C."/>
            <person name="Huang S."/>
            <person name="Brinkmann H."/>
            <person name="Rohde M."/>
            <person name="Jarek M."/>
            <person name="Friedl T."/>
            <person name="Seufert S."/>
            <person name="Schumacher M."/>
            <person name="Overmann J."/>
            <person name="Neumann-Schaal M."/>
            <person name="Petersen J."/>
        </authorList>
    </citation>
    <scope>NUCLEOTIDE SEQUENCE [LARGE SCALE GENOMIC DNA]</scope>
    <source>
        <strain evidence="6 7">SAG 1403-4b</strain>
    </source>
</reference>
<evidence type="ECO:0000313" key="6">
    <source>
        <dbReference type="EMBL" id="RUS98113.1"/>
    </source>
</evidence>
<dbReference type="SUPFAM" id="SSF54001">
    <property type="entry name" value="Cysteine proteinases"/>
    <property type="match status" value="1"/>
</dbReference>
<comment type="caution">
    <text evidence="6">The sequence shown here is derived from an EMBL/GenBank/DDBJ whole genome shotgun (WGS) entry which is preliminary data.</text>
</comment>
<dbReference type="PANTHER" id="PTHR33447">
    <property type="entry name" value="GLUTATHIONE GAMMA-GLUTAMYLCYSTEINYLTRANSFERASE"/>
    <property type="match status" value="1"/>
</dbReference>
<dbReference type="GO" id="GO:0046938">
    <property type="term" value="P:phytochelatin biosynthetic process"/>
    <property type="evidence" value="ECO:0007669"/>
    <property type="project" value="InterPro"/>
</dbReference>
<dbReference type="InterPro" id="IPR007719">
    <property type="entry name" value="PCS_N"/>
</dbReference>
<evidence type="ECO:0000256" key="1">
    <source>
        <dbReference type="ARBA" id="ARBA00012468"/>
    </source>
</evidence>
<protein>
    <recommendedName>
        <fullName evidence="1">glutathione gamma-glutamylcysteinyltransferase</fullName>
        <ecNumber evidence="1">2.3.2.15</ecNumber>
    </recommendedName>
</protein>
<dbReference type="RefSeq" id="WP_127052881.1">
    <property type="nucleotide sequence ID" value="NZ_RSCM01000003.1"/>
</dbReference>
<keyword evidence="3" id="KW-0808">Transferase</keyword>
<evidence type="ECO:0000256" key="2">
    <source>
        <dbReference type="ARBA" id="ARBA00022539"/>
    </source>
</evidence>
<dbReference type="Proteomes" id="UP000276103">
    <property type="component" value="Unassembled WGS sequence"/>
</dbReference>
<organism evidence="6 7">
    <name type="scientific">Trichormus variabilis SAG 1403-4b</name>
    <dbReference type="NCBI Taxonomy" id="447716"/>
    <lineage>
        <taxon>Bacteria</taxon>
        <taxon>Bacillati</taxon>
        <taxon>Cyanobacteriota</taxon>
        <taxon>Cyanophyceae</taxon>
        <taxon>Nostocales</taxon>
        <taxon>Nostocaceae</taxon>
        <taxon>Trichormus</taxon>
    </lineage>
</organism>
<dbReference type="InterPro" id="IPR038765">
    <property type="entry name" value="Papain-like_cys_pep_sf"/>
</dbReference>
<dbReference type="Pfam" id="PF05023">
    <property type="entry name" value="Phytochelatin"/>
    <property type="match status" value="1"/>
</dbReference>
<keyword evidence="7" id="KW-1185">Reference proteome</keyword>
<keyword evidence="2" id="KW-0104">Cadmium</keyword>
<dbReference type="Gene3D" id="3.90.70.30">
    <property type="entry name" value="Phytochelatin synthase, N-terminal domain"/>
    <property type="match status" value="1"/>
</dbReference>
<feature type="domain" description="Peptidase C83" evidence="5">
    <location>
        <begin position="22"/>
        <end position="245"/>
    </location>
</feature>
<dbReference type="EC" id="2.3.2.15" evidence="1"/>
<dbReference type="AlphaFoldDB" id="A0A433UW84"/>
<evidence type="ECO:0000256" key="3">
    <source>
        <dbReference type="ARBA" id="ARBA00022679"/>
    </source>
</evidence>
<evidence type="ECO:0000313" key="7">
    <source>
        <dbReference type="Proteomes" id="UP000276103"/>
    </source>
</evidence>